<evidence type="ECO:0000313" key="8">
    <source>
        <dbReference type="EMBL" id="CAE8627551.1"/>
    </source>
</evidence>
<dbReference type="Gene3D" id="1.20.1640.10">
    <property type="entry name" value="Multidrug efflux transporter AcrB transmembrane domain"/>
    <property type="match status" value="1"/>
</dbReference>
<dbReference type="PANTHER" id="PTHR45951">
    <property type="entry name" value="PROTEIN DISPATCHED-RELATED"/>
    <property type="match status" value="1"/>
</dbReference>
<feature type="transmembrane region" description="Helical" evidence="7">
    <location>
        <begin position="222"/>
        <end position="243"/>
    </location>
</feature>
<feature type="compositionally biased region" description="Low complexity" evidence="6">
    <location>
        <begin position="410"/>
        <end position="439"/>
    </location>
</feature>
<evidence type="ECO:0000313" key="9">
    <source>
        <dbReference type="Proteomes" id="UP000654075"/>
    </source>
</evidence>
<feature type="region of interest" description="Disordered" evidence="6">
    <location>
        <begin position="401"/>
        <end position="440"/>
    </location>
</feature>
<dbReference type="PANTHER" id="PTHR45951:SF7">
    <property type="entry name" value="SSD DOMAIN-CONTAINING PROTEIN"/>
    <property type="match status" value="1"/>
</dbReference>
<sequence>MQEPLTNCVEVSLVWGLKGYQDDSRSAPEYDDSFDLFEPVVQAWLLHACAAARAESSLLVRSEVPCWIEAFANFVKLSGGAFPISNRSLASEALQAFMSNPRCGQFCSMQEQDVATSGESCDDSDCYSARPIYTRLRFKVNLPVYGGAELLDPVRLRWKSFVEGLDRGSPASAGKVFMASAAWAAVDMETSIISKTAQSFMVSMGLTVLSVALFTRNFVLTFYVGVNILLVVCLLFGFVFHILGYEFDVILAIGATIFVGMSVDYCLHLAHGYNHARGVSRGDKLQLALVHLGPSIIGGAVTTIAGTVFLLPCRMVLFVKLGWMLTANAIFSVFYTFFFLCPLLIVIGPTHDFGSFSWLVSPLVALVNRPTRPMTVILKAQNSRGELSSVVLIEGGAEPKLVGEESKESNSNNNANNKINNQNNNKNNNNNDNNNNKPNAVILGARSNLLLEGEFADSKKSVVAPEAEWGTETLEPKTEPVVPSPEMASAAALPDSFLSVAPRRSATKGPRITRKLSSEELRATAQRPRAQRPTRPMAAAEPRMAPA</sequence>
<dbReference type="EMBL" id="CAJNNV010029206">
    <property type="protein sequence ID" value="CAE8627551.1"/>
    <property type="molecule type" value="Genomic_DNA"/>
</dbReference>
<comment type="caution">
    <text evidence="8">The sequence shown here is derived from an EMBL/GenBank/DDBJ whole genome shotgun (WGS) entry which is preliminary data.</text>
</comment>
<keyword evidence="3 7" id="KW-1133">Transmembrane helix</keyword>
<dbReference type="GO" id="GO:0022857">
    <property type="term" value="F:transmembrane transporter activity"/>
    <property type="evidence" value="ECO:0007669"/>
    <property type="project" value="TreeGrafter"/>
</dbReference>
<name>A0A813GMQ4_POLGL</name>
<evidence type="ECO:0000256" key="5">
    <source>
        <dbReference type="ARBA" id="ARBA00023180"/>
    </source>
</evidence>
<protein>
    <recommendedName>
        <fullName evidence="10">SSD domain-containing protein</fullName>
    </recommendedName>
</protein>
<dbReference type="SUPFAM" id="SSF82866">
    <property type="entry name" value="Multidrug efflux transporter AcrB transmembrane domain"/>
    <property type="match status" value="1"/>
</dbReference>
<feature type="region of interest" description="Disordered" evidence="6">
    <location>
        <begin position="460"/>
        <end position="488"/>
    </location>
</feature>
<proteinExistence type="predicted"/>
<dbReference type="GO" id="GO:0016020">
    <property type="term" value="C:membrane"/>
    <property type="evidence" value="ECO:0007669"/>
    <property type="project" value="UniProtKB-SubCell"/>
</dbReference>
<organism evidence="8 9">
    <name type="scientific">Polarella glacialis</name>
    <name type="common">Dinoflagellate</name>
    <dbReference type="NCBI Taxonomy" id="89957"/>
    <lineage>
        <taxon>Eukaryota</taxon>
        <taxon>Sar</taxon>
        <taxon>Alveolata</taxon>
        <taxon>Dinophyceae</taxon>
        <taxon>Suessiales</taxon>
        <taxon>Suessiaceae</taxon>
        <taxon>Polarella</taxon>
    </lineage>
</organism>
<evidence type="ECO:0000256" key="7">
    <source>
        <dbReference type="SAM" id="Phobius"/>
    </source>
</evidence>
<dbReference type="OrthoDB" id="448377at2759"/>
<evidence type="ECO:0000256" key="1">
    <source>
        <dbReference type="ARBA" id="ARBA00004141"/>
    </source>
</evidence>
<comment type="subcellular location">
    <subcellularLocation>
        <location evidence="1">Membrane</location>
        <topology evidence="1">Multi-pass membrane protein</topology>
    </subcellularLocation>
</comment>
<evidence type="ECO:0000256" key="6">
    <source>
        <dbReference type="SAM" id="MobiDB-lite"/>
    </source>
</evidence>
<keyword evidence="9" id="KW-1185">Reference proteome</keyword>
<evidence type="ECO:0008006" key="10">
    <source>
        <dbReference type="Google" id="ProtNLM"/>
    </source>
</evidence>
<feature type="transmembrane region" description="Helical" evidence="7">
    <location>
        <begin position="249"/>
        <end position="267"/>
    </location>
</feature>
<feature type="non-terminal residue" evidence="8">
    <location>
        <position position="547"/>
    </location>
</feature>
<evidence type="ECO:0000256" key="3">
    <source>
        <dbReference type="ARBA" id="ARBA00022989"/>
    </source>
</evidence>
<evidence type="ECO:0000256" key="4">
    <source>
        <dbReference type="ARBA" id="ARBA00023136"/>
    </source>
</evidence>
<keyword evidence="4 7" id="KW-0472">Membrane</keyword>
<feature type="transmembrane region" description="Helical" evidence="7">
    <location>
        <begin position="288"/>
        <end position="311"/>
    </location>
</feature>
<gene>
    <name evidence="8" type="ORF">PGLA1383_LOCUS44285</name>
</gene>
<accession>A0A813GMQ4</accession>
<keyword evidence="5" id="KW-0325">Glycoprotein</keyword>
<dbReference type="Proteomes" id="UP000654075">
    <property type="component" value="Unassembled WGS sequence"/>
</dbReference>
<reference evidence="8" key="1">
    <citation type="submission" date="2021-02" db="EMBL/GenBank/DDBJ databases">
        <authorList>
            <person name="Dougan E. K."/>
            <person name="Rhodes N."/>
            <person name="Thang M."/>
            <person name="Chan C."/>
        </authorList>
    </citation>
    <scope>NUCLEOTIDE SEQUENCE</scope>
</reference>
<feature type="transmembrane region" description="Helical" evidence="7">
    <location>
        <begin position="323"/>
        <end position="347"/>
    </location>
</feature>
<feature type="region of interest" description="Disordered" evidence="6">
    <location>
        <begin position="503"/>
        <end position="547"/>
    </location>
</feature>
<dbReference type="AlphaFoldDB" id="A0A813GMQ4"/>
<feature type="compositionally biased region" description="Low complexity" evidence="6">
    <location>
        <begin position="523"/>
        <end position="547"/>
    </location>
</feature>
<keyword evidence="2 7" id="KW-0812">Transmembrane</keyword>
<dbReference type="InterPro" id="IPR052081">
    <property type="entry name" value="Dispatched_Hh_regulator"/>
</dbReference>
<evidence type="ECO:0000256" key="2">
    <source>
        <dbReference type="ARBA" id="ARBA00022692"/>
    </source>
</evidence>